<organism evidence="1 2">
    <name type="scientific">Oedothorax gibbosus</name>
    <dbReference type="NCBI Taxonomy" id="931172"/>
    <lineage>
        <taxon>Eukaryota</taxon>
        <taxon>Metazoa</taxon>
        <taxon>Ecdysozoa</taxon>
        <taxon>Arthropoda</taxon>
        <taxon>Chelicerata</taxon>
        <taxon>Arachnida</taxon>
        <taxon>Araneae</taxon>
        <taxon>Araneomorphae</taxon>
        <taxon>Entelegynae</taxon>
        <taxon>Araneoidea</taxon>
        <taxon>Linyphiidae</taxon>
        <taxon>Erigoninae</taxon>
        <taxon>Oedothorax</taxon>
    </lineage>
</organism>
<comment type="caution">
    <text evidence="1">The sequence shown here is derived from an EMBL/GenBank/DDBJ whole genome shotgun (WGS) entry which is preliminary data.</text>
</comment>
<dbReference type="EMBL" id="JAFNEN010000026">
    <property type="protein sequence ID" value="KAG8199601.1"/>
    <property type="molecule type" value="Genomic_DNA"/>
</dbReference>
<evidence type="ECO:0000313" key="2">
    <source>
        <dbReference type="Proteomes" id="UP000827092"/>
    </source>
</evidence>
<keyword evidence="2" id="KW-1185">Reference proteome</keyword>
<accession>A0AAV6VVR8</accession>
<proteinExistence type="predicted"/>
<name>A0AAV6VVR8_9ARAC</name>
<reference evidence="1 2" key="1">
    <citation type="journal article" date="2022" name="Nat. Ecol. Evol.">
        <title>A masculinizing supergene underlies an exaggerated male reproductive morph in a spider.</title>
        <authorList>
            <person name="Hendrickx F."/>
            <person name="De Corte Z."/>
            <person name="Sonet G."/>
            <person name="Van Belleghem S.M."/>
            <person name="Kostlbacher S."/>
            <person name="Vangestel C."/>
        </authorList>
    </citation>
    <scope>NUCLEOTIDE SEQUENCE [LARGE SCALE GENOMIC DNA]</scope>
    <source>
        <strain evidence="1">W744_W776</strain>
    </source>
</reference>
<gene>
    <name evidence="1" type="ORF">JTE90_009437</name>
</gene>
<evidence type="ECO:0000313" key="1">
    <source>
        <dbReference type="EMBL" id="KAG8199601.1"/>
    </source>
</evidence>
<sequence length="81" mass="8949">MTSPTVNQTVGSKCPHAEVINSPIRNNTLILQLKNGQQMRSTIGAEILMEGACQRRLPLSPWTTSQNTRKSDVFTSCVFSK</sequence>
<dbReference type="AlphaFoldDB" id="A0AAV6VVR8"/>
<protein>
    <submittedName>
        <fullName evidence="1">Uncharacterized protein</fullName>
    </submittedName>
</protein>
<dbReference type="Proteomes" id="UP000827092">
    <property type="component" value="Unassembled WGS sequence"/>
</dbReference>